<keyword evidence="1" id="KW-0812">Transmembrane</keyword>
<proteinExistence type="predicted"/>
<gene>
    <name evidence="2" type="ORF">JOE61_003543</name>
</gene>
<evidence type="ECO:0000256" key="1">
    <source>
        <dbReference type="SAM" id="Phobius"/>
    </source>
</evidence>
<accession>A0ABS2MEW0</accession>
<comment type="caution">
    <text evidence="2">The sequence shown here is derived from an EMBL/GenBank/DDBJ whole genome shotgun (WGS) entry which is preliminary data.</text>
</comment>
<feature type="transmembrane region" description="Helical" evidence="1">
    <location>
        <begin position="241"/>
        <end position="261"/>
    </location>
</feature>
<organism evidence="2 3">
    <name type="scientific">Nocardioides salarius</name>
    <dbReference type="NCBI Taxonomy" id="374513"/>
    <lineage>
        <taxon>Bacteria</taxon>
        <taxon>Bacillati</taxon>
        <taxon>Actinomycetota</taxon>
        <taxon>Actinomycetes</taxon>
        <taxon>Propionibacteriales</taxon>
        <taxon>Nocardioidaceae</taxon>
        <taxon>Nocardioides</taxon>
    </lineage>
</organism>
<reference evidence="2 3" key="1">
    <citation type="submission" date="2021-01" db="EMBL/GenBank/DDBJ databases">
        <title>Sequencing the genomes of 1000 actinobacteria strains.</title>
        <authorList>
            <person name="Klenk H.-P."/>
        </authorList>
    </citation>
    <scope>NUCLEOTIDE SEQUENCE [LARGE SCALE GENOMIC DNA]</scope>
    <source>
        <strain evidence="2 3">DSM 18239</strain>
    </source>
</reference>
<evidence type="ECO:0000313" key="3">
    <source>
        <dbReference type="Proteomes" id="UP000732378"/>
    </source>
</evidence>
<evidence type="ECO:0000313" key="2">
    <source>
        <dbReference type="EMBL" id="MBM7509729.1"/>
    </source>
</evidence>
<dbReference type="Proteomes" id="UP000732378">
    <property type="component" value="Unassembled WGS sequence"/>
</dbReference>
<keyword evidence="1" id="KW-1133">Transmembrane helix</keyword>
<dbReference type="RefSeq" id="WP_204797297.1">
    <property type="nucleotide sequence ID" value="NZ_CAXICV010000052.1"/>
</dbReference>
<feature type="transmembrane region" description="Helical" evidence="1">
    <location>
        <begin position="166"/>
        <end position="186"/>
    </location>
</feature>
<keyword evidence="1" id="KW-0472">Membrane</keyword>
<dbReference type="Gene3D" id="1.20.120.1630">
    <property type="match status" value="1"/>
</dbReference>
<protein>
    <submittedName>
        <fullName evidence="2">Steroid 5-alpha reductase family enzyme</fullName>
    </submittedName>
</protein>
<feature type="transmembrane region" description="Helical" evidence="1">
    <location>
        <begin position="132"/>
        <end position="154"/>
    </location>
</feature>
<dbReference type="PANTHER" id="PTHR32251:SF23">
    <property type="entry name" value="3-OXO-5-ALPHA-STEROID 4-DEHYDROGENASE (DUF1295)"/>
    <property type="match status" value="1"/>
</dbReference>
<keyword evidence="3" id="KW-1185">Reference proteome</keyword>
<name>A0ABS2MEW0_9ACTN</name>
<dbReference type="EMBL" id="JAFBBZ010000001">
    <property type="protein sequence ID" value="MBM7509729.1"/>
    <property type="molecule type" value="Genomic_DNA"/>
</dbReference>
<feature type="transmembrane region" description="Helical" evidence="1">
    <location>
        <begin position="91"/>
        <end position="111"/>
    </location>
</feature>
<feature type="transmembrane region" description="Helical" evidence="1">
    <location>
        <begin position="7"/>
        <end position="27"/>
    </location>
</feature>
<dbReference type="Pfam" id="PF06966">
    <property type="entry name" value="DUF1295"/>
    <property type="match status" value="1"/>
</dbReference>
<feature type="transmembrane region" description="Helical" evidence="1">
    <location>
        <begin position="62"/>
        <end position="79"/>
    </location>
</feature>
<dbReference type="PANTHER" id="PTHR32251">
    <property type="entry name" value="3-OXO-5-ALPHA-STEROID 4-DEHYDROGENASE"/>
    <property type="match status" value="1"/>
</dbReference>
<dbReference type="InterPro" id="IPR010721">
    <property type="entry name" value="UstE-like"/>
</dbReference>
<sequence>MSKGASLARIAVLYLAAAGAGLAWLLVGPATPWLVLDTLLADVVATLVVFAGSRLWGSSSCYDAWWSVAPPLLLAWWWVERDPDADPVRLGLVALVVGLWAVRLTANWAITYPGLPHEDWRYPLLRARAPRAALLVDLTGVHLVPTLQVFLATLPVLVVTRSAREVGWLDALALVVGLGAVLLQHVSDRQLHRFTRARTPGQVLDTGPWAWSRHPNYFGELLFWVSVALFGLAAAPDLWWWVLPGPVLVLAILLGASIPMMDARSLERRPGYQEVIDRVPALVPRPPR</sequence>